<evidence type="ECO:0000313" key="3">
    <source>
        <dbReference type="Proteomes" id="UP000240883"/>
    </source>
</evidence>
<organism evidence="2 3">
    <name type="scientific">Corynespora cassiicola Philippines</name>
    <dbReference type="NCBI Taxonomy" id="1448308"/>
    <lineage>
        <taxon>Eukaryota</taxon>
        <taxon>Fungi</taxon>
        <taxon>Dikarya</taxon>
        <taxon>Ascomycota</taxon>
        <taxon>Pezizomycotina</taxon>
        <taxon>Dothideomycetes</taxon>
        <taxon>Pleosporomycetidae</taxon>
        <taxon>Pleosporales</taxon>
        <taxon>Corynesporascaceae</taxon>
        <taxon>Corynespora</taxon>
    </lineage>
</organism>
<evidence type="ECO:0000256" key="1">
    <source>
        <dbReference type="SAM" id="MobiDB-lite"/>
    </source>
</evidence>
<proteinExistence type="predicted"/>
<gene>
    <name evidence="2" type="ORF">BS50DRAFT_94977</name>
</gene>
<feature type="region of interest" description="Disordered" evidence="1">
    <location>
        <begin position="174"/>
        <end position="207"/>
    </location>
</feature>
<accession>A0A2T2NG37</accession>
<keyword evidence="3" id="KW-1185">Reference proteome</keyword>
<feature type="compositionally biased region" description="Pro residues" evidence="1">
    <location>
        <begin position="180"/>
        <end position="206"/>
    </location>
</feature>
<dbReference type="Proteomes" id="UP000240883">
    <property type="component" value="Unassembled WGS sequence"/>
</dbReference>
<sequence>MSMIVNRPLKRKRTHAFSIVDANTRNKSKGRWEFSKIASLLPRLKQQINLPTRERRDKYKTVGHRVGASLGRALDSHDNHRKKARASRALRWPKARARLTTAFSPDVTHFQSRRPAPFLRIPLEVREKIYNELLDGTTIPIDFLYELGWNPDSCAFADAIYGLPTPSAPSFRFPAWFSTTPPPPPPPPPPPSPPPPPFPPPPPPPQIRAEAQAVFYRNATFSVVAYGSTSRIGWRSMQRSRDRFRAPPSPDTPLLHLARRCRFTNLYKSILGDWSHDRLRGSLSRGYSSVNLLLRNLQMRTPLRELELECVDSAAALRALHTPILIDAIPTRLEGVKYIYP</sequence>
<evidence type="ECO:0000313" key="2">
    <source>
        <dbReference type="EMBL" id="PSN63998.1"/>
    </source>
</evidence>
<reference evidence="2 3" key="1">
    <citation type="journal article" date="2018" name="Front. Microbiol.">
        <title>Genome-Wide Analysis of Corynespora cassiicola Leaf Fall Disease Putative Effectors.</title>
        <authorList>
            <person name="Lopez D."/>
            <person name="Ribeiro S."/>
            <person name="Label P."/>
            <person name="Fumanal B."/>
            <person name="Venisse J.S."/>
            <person name="Kohler A."/>
            <person name="de Oliveira R.R."/>
            <person name="Labutti K."/>
            <person name="Lipzen A."/>
            <person name="Lail K."/>
            <person name="Bauer D."/>
            <person name="Ohm R.A."/>
            <person name="Barry K.W."/>
            <person name="Spatafora J."/>
            <person name="Grigoriev I.V."/>
            <person name="Martin F.M."/>
            <person name="Pujade-Renaud V."/>
        </authorList>
    </citation>
    <scope>NUCLEOTIDE SEQUENCE [LARGE SCALE GENOMIC DNA]</scope>
    <source>
        <strain evidence="2 3">Philippines</strain>
    </source>
</reference>
<name>A0A2T2NG37_CORCC</name>
<dbReference type="AlphaFoldDB" id="A0A2T2NG37"/>
<dbReference type="EMBL" id="KZ678139">
    <property type="protein sequence ID" value="PSN63998.1"/>
    <property type="molecule type" value="Genomic_DNA"/>
</dbReference>
<dbReference type="STRING" id="1448308.A0A2T2NG37"/>
<protein>
    <submittedName>
        <fullName evidence="2">Uncharacterized protein</fullName>
    </submittedName>
</protein>